<proteinExistence type="predicted"/>
<accession>A0A7Z7NJ68</accession>
<dbReference type="AlphaFoldDB" id="A0A7Z7NJ68"/>
<comment type="caution">
    <text evidence="1">The sequence shown here is derived from an EMBL/GenBank/DDBJ whole genome shotgun (WGS) entry which is preliminary data.</text>
</comment>
<dbReference type="RefSeq" id="WP_022557726.1">
    <property type="nucleotide sequence ID" value="NZ_JSBS02000082.1"/>
</dbReference>
<reference evidence="1 2" key="1">
    <citation type="submission" date="2017-10" db="EMBL/GenBank/DDBJ databases">
        <authorList>
            <person name="Regsiter A."/>
            <person name="William W."/>
        </authorList>
    </citation>
    <scope>NUCLEOTIDE SEQUENCE [LARGE SCALE GENOMIC DNA]</scope>
    <source>
        <strain evidence="1 2">CFBP6991</strain>
    </source>
</reference>
<evidence type="ECO:0000313" key="2">
    <source>
        <dbReference type="Proteomes" id="UP000234345"/>
    </source>
</evidence>
<dbReference type="EMBL" id="OCZC01000088">
    <property type="protein sequence ID" value="SOO26839.1"/>
    <property type="molecule type" value="Genomic_DNA"/>
</dbReference>
<dbReference type="Proteomes" id="UP000234345">
    <property type="component" value="Unassembled WGS sequence"/>
</dbReference>
<gene>
    <name evidence="1" type="ORF">XFF6991_60023</name>
</gene>
<sequence length="188" mass="21402">MIEQAHAHVELTDTYDLRITLAGREVALFAGHRAPQRRLDQILSTYYTLALRHLPDFTPDEWAALAAIFDNDENERACEYMERLPLEEQYCDPGRDPWPSDMARLESIVTERAEQRQAWHGHPDAAFVDFVAPSVDLFKLAAKLAALSDVQRLASFEKLMHLLHPERPDLVAHDAAIDAAFVEILKDT</sequence>
<organism evidence="1 2">
    <name type="scientific">Xanthomonas campestris pv. phaseoli</name>
    <dbReference type="NCBI Taxonomy" id="317013"/>
    <lineage>
        <taxon>Bacteria</taxon>
        <taxon>Pseudomonadati</taxon>
        <taxon>Pseudomonadota</taxon>
        <taxon>Gammaproteobacteria</taxon>
        <taxon>Lysobacterales</taxon>
        <taxon>Lysobacteraceae</taxon>
        <taxon>Xanthomonas</taxon>
    </lineage>
</organism>
<name>A0A7Z7NJ68_XANCH</name>
<evidence type="ECO:0000313" key="1">
    <source>
        <dbReference type="EMBL" id="SOO26839.1"/>
    </source>
</evidence>
<protein>
    <submittedName>
        <fullName evidence="1">Uncharacterized protein</fullName>
    </submittedName>
</protein>